<keyword evidence="3" id="KW-1185">Reference proteome</keyword>
<proteinExistence type="predicted"/>
<evidence type="ECO:0000313" key="3">
    <source>
        <dbReference type="Proteomes" id="UP000186922"/>
    </source>
</evidence>
<reference evidence="2 3" key="1">
    <citation type="journal article" date="2016" name="Nat. Commun.">
        <title>Extremotolerant tardigrade genome and improved radiotolerance of human cultured cells by tardigrade-unique protein.</title>
        <authorList>
            <person name="Hashimoto T."/>
            <person name="Horikawa D.D."/>
            <person name="Saito Y."/>
            <person name="Kuwahara H."/>
            <person name="Kozuka-Hata H."/>
            <person name="Shin-I T."/>
            <person name="Minakuchi Y."/>
            <person name="Ohishi K."/>
            <person name="Motoyama A."/>
            <person name="Aizu T."/>
            <person name="Enomoto A."/>
            <person name="Kondo K."/>
            <person name="Tanaka S."/>
            <person name="Hara Y."/>
            <person name="Koshikawa S."/>
            <person name="Sagara H."/>
            <person name="Miura T."/>
            <person name="Yokobori S."/>
            <person name="Miyagawa K."/>
            <person name="Suzuki Y."/>
            <person name="Kubo T."/>
            <person name="Oyama M."/>
            <person name="Kohara Y."/>
            <person name="Fujiyama A."/>
            <person name="Arakawa K."/>
            <person name="Katayama T."/>
            <person name="Toyoda A."/>
            <person name="Kunieda T."/>
        </authorList>
    </citation>
    <scope>NUCLEOTIDE SEQUENCE [LARGE SCALE GENOMIC DNA]</scope>
    <source>
        <strain evidence="2 3">YOKOZUNA-1</strain>
    </source>
</reference>
<dbReference type="Proteomes" id="UP000186922">
    <property type="component" value="Unassembled WGS sequence"/>
</dbReference>
<dbReference type="GO" id="GO:0005546">
    <property type="term" value="F:phosphatidylinositol-4,5-bisphosphate binding"/>
    <property type="evidence" value="ECO:0007669"/>
    <property type="project" value="TreeGrafter"/>
</dbReference>
<keyword evidence="1" id="KW-0677">Repeat</keyword>
<sequence length="183" mass="21371">MEAFVLEGKKFVRLPEREQGNKMSAAGLHLKVLMSVTAGHFYAGECYVFLCTYWVAAQEGSEEEEENEKEPEETQVHTVYFWQGRDAGNMGWLTFTFSLQKKFEQAFKNTLEVVRMHQQQENLKFLSHFKSKFIIHRGKRREPVDRTRLAPPRLYQLRVNDSLICARCIEVDAKATSLNSVFW</sequence>
<dbReference type="GO" id="GO:0051014">
    <property type="term" value="P:actin filament severing"/>
    <property type="evidence" value="ECO:0007669"/>
    <property type="project" value="TreeGrafter"/>
</dbReference>
<dbReference type="GO" id="GO:0005634">
    <property type="term" value="C:nucleus"/>
    <property type="evidence" value="ECO:0007669"/>
    <property type="project" value="TreeGrafter"/>
</dbReference>
<dbReference type="GO" id="GO:0030239">
    <property type="term" value="P:myofibril assembly"/>
    <property type="evidence" value="ECO:0007669"/>
    <property type="project" value="TreeGrafter"/>
</dbReference>
<comment type="caution">
    <text evidence="2">The sequence shown here is derived from an EMBL/GenBank/DDBJ whole genome shotgun (WGS) entry which is preliminary data.</text>
</comment>
<dbReference type="AlphaFoldDB" id="A0A1D1W906"/>
<dbReference type="GO" id="GO:0005737">
    <property type="term" value="C:cytoplasm"/>
    <property type="evidence" value="ECO:0007669"/>
    <property type="project" value="TreeGrafter"/>
</dbReference>
<accession>A0A1D1W906</accession>
<dbReference type="PANTHER" id="PTHR11977:SF51">
    <property type="entry name" value="PROTEIN FLIGHTLESS-1 HOMOLOG"/>
    <property type="match status" value="1"/>
</dbReference>
<dbReference type="GO" id="GO:0051015">
    <property type="term" value="F:actin filament binding"/>
    <property type="evidence" value="ECO:0007669"/>
    <property type="project" value="InterPro"/>
</dbReference>
<evidence type="ECO:0000313" key="2">
    <source>
        <dbReference type="EMBL" id="GAV09837.1"/>
    </source>
</evidence>
<dbReference type="GO" id="GO:0015629">
    <property type="term" value="C:actin cytoskeleton"/>
    <property type="evidence" value="ECO:0007669"/>
    <property type="project" value="TreeGrafter"/>
</dbReference>
<dbReference type="InterPro" id="IPR007122">
    <property type="entry name" value="Villin/Gelsolin"/>
</dbReference>
<dbReference type="PANTHER" id="PTHR11977">
    <property type="entry name" value="VILLIN"/>
    <property type="match status" value="1"/>
</dbReference>
<dbReference type="GO" id="GO:0051016">
    <property type="term" value="P:barbed-end actin filament capping"/>
    <property type="evidence" value="ECO:0007669"/>
    <property type="project" value="TreeGrafter"/>
</dbReference>
<protein>
    <submittedName>
        <fullName evidence="2">Uncharacterized protein</fullName>
    </submittedName>
</protein>
<organism evidence="2 3">
    <name type="scientific">Ramazzottius varieornatus</name>
    <name type="common">Water bear</name>
    <name type="synonym">Tardigrade</name>
    <dbReference type="NCBI Taxonomy" id="947166"/>
    <lineage>
        <taxon>Eukaryota</taxon>
        <taxon>Metazoa</taxon>
        <taxon>Ecdysozoa</taxon>
        <taxon>Tardigrada</taxon>
        <taxon>Eutardigrada</taxon>
        <taxon>Parachela</taxon>
        <taxon>Hypsibioidea</taxon>
        <taxon>Ramazzottiidae</taxon>
        <taxon>Ramazzottius</taxon>
    </lineage>
</organism>
<dbReference type="InterPro" id="IPR029006">
    <property type="entry name" value="ADF-H/Gelsolin-like_dom_sf"/>
</dbReference>
<dbReference type="SUPFAM" id="SSF55753">
    <property type="entry name" value="Actin depolymerizing proteins"/>
    <property type="match status" value="1"/>
</dbReference>
<name>A0A1D1W906_RAMVA</name>
<dbReference type="OrthoDB" id="20529at2759"/>
<dbReference type="EMBL" id="BDGG01000030">
    <property type="protein sequence ID" value="GAV09837.1"/>
    <property type="molecule type" value="Genomic_DNA"/>
</dbReference>
<dbReference type="STRING" id="947166.A0A1D1W906"/>
<dbReference type="PRINTS" id="PR00597">
    <property type="entry name" value="GELSOLIN"/>
</dbReference>
<evidence type="ECO:0000256" key="1">
    <source>
        <dbReference type="ARBA" id="ARBA00022737"/>
    </source>
</evidence>
<gene>
    <name evidence="2" type="primary">RvY_19312-1</name>
    <name evidence="2" type="synonym">RvY_19312.1</name>
    <name evidence="2" type="ORF">RvY_19312</name>
</gene>
<dbReference type="Gene3D" id="3.40.20.10">
    <property type="entry name" value="Severin"/>
    <property type="match status" value="1"/>
</dbReference>
<dbReference type="GO" id="GO:0008154">
    <property type="term" value="P:actin polymerization or depolymerization"/>
    <property type="evidence" value="ECO:0007669"/>
    <property type="project" value="TreeGrafter"/>
</dbReference>